<dbReference type="Pfam" id="PF01547">
    <property type="entry name" value="SBP_bac_1"/>
    <property type="match status" value="1"/>
</dbReference>
<sequence>MSGRYSRGSTESESESSVSRRTFVAAAGATGATVSLAGCIYGDSDDDGDGVVIAMGSTTIDDVEDGMPDLLYENGLDEDIEISFSSQSDDTGDQRDTYSQLIEAGESEPDLMMCDTGWTNVLIENGYLANLSEELDDETLELIDEEYFEAFVDTARDPESDDLMALPLFPDYGCLYYNKNYARDAGYDDDDFDEWETEPMSWEEWAEITEEMVDSSDAEVGLATQFDIYEGTSCCSFNEVMTSWGGAYFGGEDNLGGPVGDRPITIDEEEFIDSLAMMRTFVADEQDDDTLEEYPTGIAPTDITSWDEEGAREPFSSGQAAMLRNWPYIVPGTLEDDDYPFDDEDDLGAMPIPYAVEEDEAAQPGAGGTTSAQGGWHIGLNPNSERTEEAVQVMQAMTEDDFNLGMLEVVAWLPPKPDLFDDEEATDADEVGPIGHYMETLRVAGENAMPRPVTEQWPSQAEIIAEQLNQAVAGDVSPEDAAADLQEALEESES</sequence>
<proteinExistence type="inferred from homology"/>
<comment type="caution">
    <text evidence="4">The sequence shown here is derived from an EMBL/GenBank/DDBJ whole genome shotgun (WGS) entry which is preliminary data.</text>
</comment>
<keyword evidence="2" id="KW-0813">Transport</keyword>
<gene>
    <name evidence="4" type="ORF">C491_21536</name>
</gene>
<accession>L9WVL6</accession>
<reference evidence="4 5" key="1">
    <citation type="journal article" date="2014" name="PLoS Genet.">
        <title>Phylogenetically driven sequencing of extremely halophilic archaea reveals strategies for static and dynamic osmo-response.</title>
        <authorList>
            <person name="Becker E.A."/>
            <person name="Seitzer P.M."/>
            <person name="Tritt A."/>
            <person name="Larsen D."/>
            <person name="Krusor M."/>
            <person name="Yao A.I."/>
            <person name="Wu D."/>
            <person name="Madern D."/>
            <person name="Eisen J.A."/>
            <person name="Darling A.E."/>
            <person name="Facciotti M.T."/>
        </authorList>
    </citation>
    <scope>NUCLEOTIDE SEQUENCE [LARGE SCALE GENOMIC DNA]</scope>
    <source>
        <strain evidence="4 5">DSM 10524</strain>
    </source>
</reference>
<dbReference type="InterPro" id="IPR050490">
    <property type="entry name" value="Bact_solute-bd_prot1"/>
</dbReference>
<evidence type="ECO:0000313" key="5">
    <source>
        <dbReference type="Proteomes" id="UP000011688"/>
    </source>
</evidence>
<evidence type="ECO:0000256" key="1">
    <source>
        <dbReference type="ARBA" id="ARBA00008520"/>
    </source>
</evidence>
<dbReference type="PATRIC" id="fig|1227497.3.peg.4413"/>
<keyword evidence="3" id="KW-0732">Signal</keyword>
<dbReference type="SUPFAM" id="SSF53850">
    <property type="entry name" value="Periplasmic binding protein-like II"/>
    <property type="match status" value="1"/>
</dbReference>
<dbReference type="Proteomes" id="UP000011688">
    <property type="component" value="Unassembled WGS sequence"/>
</dbReference>
<dbReference type="PROSITE" id="PS51318">
    <property type="entry name" value="TAT"/>
    <property type="match status" value="1"/>
</dbReference>
<dbReference type="EMBL" id="AOIB01000043">
    <property type="protein sequence ID" value="ELY53514.1"/>
    <property type="molecule type" value="Genomic_DNA"/>
</dbReference>
<keyword evidence="5" id="KW-1185">Reference proteome</keyword>
<dbReference type="PANTHER" id="PTHR43649">
    <property type="entry name" value="ARABINOSE-BINDING PROTEIN-RELATED"/>
    <property type="match status" value="1"/>
</dbReference>
<evidence type="ECO:0000256" key="2">
    <source>
        <dbReference type="ARBA" id="ARBA00022448"/>
    </source>
</evidence>
<dbReference type="InterPro" id="IPR006311">
    <property type="entry name" value="TAT_signal"/>
</dbReference>
<dbReference type="STRING" id="1227497.C491_21536"/>
<dbReference type="RefSeq" id="WP_005559979.1">
    <property type="nucleotide sequence ID" value="NZ_AOIB01000043.1"/>
</dbReference>
<dbReference type="OrthoDB" id="328108at2157"/>
<dbReference type="InterPro" id="IPR006059">
    <property type="entry name" value="SBP"/>
</dbReference>
<dbReference type="PANTHER" id="PTHR43649:SF34">
    <property type="entry name" value="ABC TRANSPORTER PERIPLASMIC-BINDING PROTEIN YCJN-RELATED"/>
    <property type="match status" value="1"/>
</dbReference>
<evidence type="ECO:0000256" key="3">
    <source>
        <dbReference type="ARBA" id="ARBA00022729"/>
    </source>
</evidence>
<evidence type="ECO:0000313" key="4">
    <source>
        <dbReference type="EMBL" id="ELY53514.1"/>
    </source>
</evidence>
<dbReference type="Gene3D" id="3.40.190.10">
    <property type="entry name" value="Periplasmic binding protein-like II"/>
    <property type="match status" value="2"/>
</dbReference>
<protein>
    <submittedName>
        <fullName evidence="4">ABC transporter substrate-binding protein</fullName>
    </submittedName>
</protein>
<dbReference type="AlphaFoldDB" id="L9WVL6"/>
<comment type="similarity">
    <text evidence="1">Belongs to the bacterial solute-binding protein 1 family.</text>
</comment>
<name>L9WVL6_9EURY</name>
<organism evidence="4 5">
    <name type="scientific">Natronococcus amylolyticus DSM 10524</name>
    <dbReference type="NCBI Taxonomy" id="1227497"/>
    <lineage>
        <taxon>Archaea</taxon>
        <taxon>Methanobacteriati</taxon>
        <taxon>Methanobacteriota</taxon>
        <taxon>Stenosarchaea group</taxon>
        <taxon>Halobacteria</taxon>
        <taxon>Halobacteriales</taxon>
        <taxon>Natrialbaceae</taxon>
        <taxon>Natronococcus</taxon>
    </lineage>
</organism>
<dbReference type="eggNOG" id="arCOG00151">
    <property type="taxonomic scope" value="Archaea"/>
</dbReference>